<comment type="caution">
    <text evidence="2">The sequence shown here is derived from an EMBL/GenBank/DDBJ whole genome shotgun (WGS) entry which is preliminary data.</text>
</comment>
<dbReference type="AlphaFoldDB" id="A0AAN8DB35"/>
<evidence type="ECO:0000313" key="2">
    <source>
        <dbReference type="EMBL" id="KAK5918824.1"/>
    </source>
</evidence>
<evidence type="ECO:0000256" key="1">
    <source>
        <dbReference type="SAM" id="MobiDB-lite"/>
    </source>
</evidence>
<protein>
    <submittedName>
        <fullName evidence="2">Uncharacterized protein</fullName>
    </submittedName>
</protein>
<proteinExistence type="predicted"/>
<evidence type="ECO:0000313" key="3">
    <source>
        <dbReference type="Proteomes" id="UP001331515"/>
    </source>
</evidence>
<accession>A0AAN8DB35</accession>
<feature type="region of interest" description="Disordered" evidence="1">
    <location>
        <begin position="127"/>
        <end position="151"/>
    </location>
</feature>
<dbReference type="EMBL" id="JAURVH010001524">
    <property type="protein sequence ID" value="KAK5918824.1"/>
    <property type="molecule type" value="Genomic_DNA"/>
</dbReference>
<gene>
    <name evidence="2" type="ORF">CgunFtcFv8_022771</name>
</gene>
<reference evidence="2 3" key="1">
    <citation type="journal article" date="2023" name="Mol. Biol. Evol.">
        <title>Genomics of Secondarily Temperate Adaptation in the Only Non-Antarctic Icefish.</title>
        <authorList>
            <person name="Rivera-Colon A.G."/>
            <person name="Rayamajhi N."/>
            <person name="Minhas B.F."/>
            <person name="Madrigal G."/>
            <person name="Bilyk K.T."/>
            <person name="Yoon V."/>
            <person name="Hune M."/>
            <person name="Gregory S."/>
            <person name="Cheng C.H.C."/>
            <person name="Catchen J.M."/>
        </authorList>
    </citation>
    <scope>NUCLEOTIDE SEQUENCE [LARGE SCALE GENOMIC DNA]</scope>
    <source>
        <tissue evidence="2">White muscle</tissue>
    </source>
</reference>
<dbReference type="Proteomes" id="UP001331515">
    <property type="component" value="Unassembled WGS sequence"/>
</dbReference>
<feature type="compositionally biased region" description="Low complexity" evidence="1">
    <location>
        <begin position="134"/>
        <end position="145"/>
    </location>
</feature>
<dbReference type="PANTHER" id="PTHR31025:SF9">
    <property type="entry name" value="SI:DKEY-286J15.1"/>
    <property type="match status" value="1"/>
</dbReference>
<name>A0AAN8DB35_CHAGU</name>
<keyword evidence="3" id="KW-1185">Reference proteome</keyword>
<organism evidence="2 3">
    <name type="scientific">Champsocephalus gunnari</name>
    <name type="common">Mackerel icefish</name>
    <dbReference type="NCBI Taxonomy" id="52237"/>
    <lineage>
        <taxon>Eukaryota</taxon>
        <taxon>Metazoa</taxon>
        <taxon>Chordata</taxon>
        <taxon>Craniata</taxon>
        <taxon>Vertebrata</taxon>
        <taxon>Euteleostomi</taxon>
        <taxon>Actinopterygii</taxon>
        <taxon>Neopterygii</taxon>
        <taxon>Teleostei</taxon>
        <taxon>Neoteleostei</taxon>
        <taxon>Acanthomorphata</taxon>
        <taxon>Eupercaria</taxon>
        <taxon>Perciformes</taxon>
        <taxon>Notothenioidei</taxon>
        <taxon>Channichthyidae</taxon>
        <taxon>Champsocephalus</taxon>
    </lineage>
</organism>
<sequence>MEDQTAPVVPAMIPQTLHIIPQFDIRQILTGSTEGKLILGSLDEDVIIPSQRKCLVRILVSHLMEKFGESPTSETKMALAAALIHGFPSLKDESDTSSGFGYWFTPGRNHRPATGFLEERLRNLRKRMRKPARSRSTQQTPPQSSEAGTRRTFIPECTISEERAIQCKEWLKHNLQPLNQVEQYMQDTAVYRAKSLREHGWDIQGIRQEFPHLFTPGMIAQDFQILHREAAPKLFETWLPLFKDKILHLARREGKLISSLDGLTPDCLGELALSQLPTLLPPTVYRVGRKVFRYTIEESKLAFIDHKPVSPSAYLKGNVILLIT</sequence>
<dbReference type="PANTHER" id="PTHR31025">
    <property type="entry name" value="SI:CH211-196P9.1-RELATED"/>
    <property type="match status" value="1"/>
</dbReference>